<dbReference type="PANTHER" id="PTHR12922:SF7">
    <property type="entry name" value="UBIQUINONE BIOSYNTHESIS PROTEIN COQ4 HOMOLOG, MITOCHONDRIAL"/>
    <property type="match status" value="1"/>
</dbReference>
<organism evidence="1 2">
    <name type="scientific">Acaryochloris marina (strain MBIC 11017)</name>
    <dbReference type="NCBI Taxonomy" id="329726"/>
    <lineage>
        <taxon>Bacteria</taxon>
        <taxon>Bacillati</taxon>
        <taxon>Cyanobacteriota</taxon>
        <taxon>Cyanophyceae</taxon>
        <taxon>Acaryochloridales</taxon>
        <taxon>Acaryochloridaceae</taxon>
        <taxon>Acaryochloris</taxon>
    </lineage>
</organism>
<evidence type="ECO:0000313" key="2">
    <source>
        <dbReference type="Proteomes" id="UP000000268"/>
    </source>
</evidence>
<dbReference type="OrthoDB" id="5720816at2"/>
<dbReference type="RefSeq" id="WP_012162605.1">
    <property type="nucleotide sequence ID" value="NC_009925.1"/>
</dbReference>
<dbReference type="Proteomes" id="UP000000268">
    <property type="component" value="Chromosome"/>
</dbReference>
<dbReference type="Pfam" id="PF05019">
    <property type="entry name" value="Coq4"/>
    <property type="match status" value="1"/>
</dbReference>
<sequence length="207" mass="23081">MDSSHQLVSRQRFSFFSLAVQAYRQGRLGDVAAYKSAILGTQAYPEIADKLSRLTTCFPTIDLAALRTLPEGTFGQIYAQHMDGCHLTPLDISADVIASLPDQSLGLRYTLLHDVFHVLLGYDTSLAGEMGVWAFVDAQHYSPSYQTAACLAHYLYPLVIPHRYRQLRAIEQHSRKLGQQAACVIAHPLEDYWSEPLSTVRSRLGLA</sequence>
<dbReference type="eggNOG" id="COG5031">
    <property type="taxonomic scope" value="Bacteria"/>
</dbReference>
<dbReference type="GO" id="GO:0006744">
    <property type="term" value="P:ubiquinone biosynthetic process"/>
    <property type="evidence" value="ECO:0007669"/>
    <property type="project" value="InterPro"/>
</dbReference>
<dbReference type="HOGENOM" id="CLU_1320383_0_0_3"/>
<protein>
    <submittedName>
        <fullName evidence="1">Uncharacterized protein</fullName>
    </submittedName>
</protein>
<dbReference type="AlphaFoldDB" id="B0BYV1"/>
<proteinExistence type="predicted"/>
<dbReference type="PANTHER" id="PTHR12922">
    <property type="entry name" value="UBIQUINONE BIOSYNTHESIS PROTEIN"/>
    <property type="match status" value="1"/>
</dbReference>
<evidence type="ECO:0000313" key="1">
    <source>
        <dbReference type="EMBL" id="ABW27117.1"/>
    </source>
</evidence>
<dbReference type="EMBL" id="CP000828">
    <property type="protein sequence ID" value="ABW27117.1"/>
    <property type="molecule type" value="Genomic_DNA"/>
</dbReference>
<dbReference type="KEGG" id="amr:AM1_2102"/>
<accession>B0BYV1</accession>
<name>B0BYV1_ACAM1</name>
<keyword evidence="2" id="KW-1185">Reference proteome</keyword>
<reference evidence="1 2" key="1">
    <citation type="journal article" date="2008" name="Proc. Natl. Acad. Sci. U.S.A.">
        <title>Niche adaptation and genome expansion in the chlorophyll d-producing cyanobacterium Acaryochloris marina.</title>
        <authorList>
            <person name="Swingley W.D."/>
            <person name="Chen M."/>
            <person name="Cheung P.C."/>
            <person name="Conrad A.L."/>
            <person name="Dejesa L.C."/>
            <person name="Hao J."/>
            <person name="Honchak B.M."/>
            <person name="Karbach L.E."/>
            <person name="Kurdoglu A."/>
            <person name="Lahiri S."/>
            <person name="Mastrian S.D."/>
            <person name="Miyashita H."/>
            <person name="Page L."/>
            <person name="Ramakrishna P."/>
            <person name="Satoh S."/>
            <person name="Sattley W.M."/>
            <person name="Shimada Y."/>
            <person name="Taylor H.L."/>
            <person name="Tomo T."/>
            <person name="Tsuchiya T."/>
            <person name="Wang Z.T."/>
            <person name="Raymond J."/>
            <person name="Mimuro M."/>
            <person name="Blankenship R.E."/>
            <person name="Touchman J.W."/>
        </authorList>
    </citation>
    <scope>NUCLEOTIDE SEQUENCE [LARGE SCALE GENOMIC DNA]</scope>
    <source>
        <strain evidence="2">MBIC 11017</strain>
    </source>
</reference>
<dbReference type="InterPro" id="IPR007715">
    <property type="entry name" value="Coq4"/>
</dbReference>
<gene>
    <name evidence="1" type="ordered locus">AM1_2102</name>
</gene>
<dbReference type="STRING" id="329726.AM1_2102"/>